<reference evidence="1 2" key="1">
    <citation type="submission" date="2021-06" db="EMBL/GenBank/DDBJ databases">
        <title>Description of novel taxa of the family Lachnospiraceae.</title>
        <authorList>
            <person name="Chaplin A.V."/>
            <person name="Sokolova S.R."/>
            <person name="Pikina A.P."/>
            <person name="Korzhanova M."/>
            <person name="Belova V."/>
            <person name="Korostin D."/>
            <person name="Efimov B.A."/>
        </authorList>
    </citation>
    <scope>NUCLEOTIDE SEQUENCE [LARGE SCALE GENOMIC DNA]</scope>
    <source>
        <strain evidence="1 2">ASD4241</strain>
    </source>
</reference>
<comment type="caution">
    <text evidence="1">The sequence shown here is derived from an EMBL/GenBank/DDBJ whole genome shotgun (WGS) entry which is preliminary data.</text>
</comment>
<accession>A0ABS6KAB3</accession>
<organism evidence="1 2">
    <name type="scientific">Diplocloster modestus</name>
    <dbReference type="NCBI Taxonomy" id="2850322"/>
    <lineage>
        <taxon>Bacteria</taxon>
        <taxon>Bacillati</taxon>
        <taxon>Bacillota</taxon>
        <taxon>Clostridia</taxon>
        <taxon>Lachnospirales</taxon>
        <taxon>Lachnospiraceae</taxon>
        <taxon>Diplocloster</taxon>
    </lineage>
</organism>
<sequence length="79" mass="9176">MKRIQSACLNQTIHFQLKDHIGQAAAANHVKGEYENYKRQLERSHTKYKILEENTQNDGSIIIKIKKQLNTYDVGAYLD</sequence>
<evidence type="ECO:0008006" key="3">
    <source>
        <dbReference type="Google" id="ProtNLM"/>
    </source>
</evidence>
<dbReference type="EMBL" id="JAHQCX010000011">
    <property type="protein sequence ID" value="MBU9727447.1"/>
    <property type="molecule type" value="Genomic_DNA"/>
</dbReference>
<keyword evidence="2" id="KW-1185">Reference proteome</keyword>
<proteinExistence type="predicted"/>
<dbReference type="RefSeq" id="WP_158352187.1">
    <property type="nucleotide sequence ID" value="NZ_JAHQCX010000011.1"/>
</dbReference>
<evidence type="ECO:0000313" key="1">
    <source>
        <dbReference type="EMBL" id="MBU9727447.1"/>
    </source>
</evidence>
<name>A0ABS6KAB3_9FIRM</name>
<gene>
    <name evidence="1" type="ORF">KTH90_15650</name>
</gene>
<protein>
    <recommendedName>
        <fullName evidence="3">GIY-YIG homing endonuclease</fullName>
    </recommendedName>
</protein>
<dbReference type="Proteomes" id="UP001314681">
    <property type="component" value="Unassembled WGS sequence"/>
</dbReference>
<evidence type="ECO:0000313" key="2">
    <source>
        <dbReference type="Proteomes" id="UP001314681"/>
    </source>
</evidence>